<keyword evidence="12" id="KW-0472">Membrane</keyword>
<comment type="subcellular location">
    <subcellularLocation>
        <location evidence="1">Cell membrane</location>
        <topology evidence="1">Single-pass membrane protein</topology>
    </subcellularLocation>
    <subcellularLocation>
        <location evidence="2">Endoplasmic reticulum membrane</location>
    </subcellularLocation>
</comment>
<evidence type="ECO:0000259" key="13">
    <source>
        <dbReference type="Pfam" id="PF03007"/>
    </source>
</evidence>
<dbReference type="InterPro" id="IPR004255">
    <property type="entry name" value="O-acyltransferase_WSD1_N"/>
</dbReference>
<protein>
    <submittedName>
        <fullName evidence="15">O-acyltransferase WSD1</fullName>
    </submittedName>
</protein>
<organism evidence="15 16">
    <name type="scientific">Rhynchospora pubera</name>
    <dbReference type="NCBI Taxonomy" id="906938"/>
    <lineage>
        <taxon>Eukaryota</taxon>
        <taxon>Viridiplantae</taxon>
        <taxon>Streptophyta</taxon>
        <taxon>Embryophyta</taxon>
        <taxon>Tracheophyta</taxon>
        <taxon>Spermatophyta</taxon>
        <taxon>Magnoliopsida</taxon>
        <taxon>Liliopsida</taxon>
        <taxon>Poales</taxon>
        <taxon>Cyperaceae</taxon>
        <taxon>Cyperoideae</taxon>
        <taxon>Rhynchosporeae</taxon>
        <taxon>Rhynchospora</taxon>
    </lineage>
</organism>
<evidence type="ECO:0000313" key="16">
    <source>
        <dbReference type="Proteomes" id="UP001140206"/>
    </source>
</evidence>
<evidence type="ECO:0000256" key="11">
    <source>
        <dbReference type="SAM" id="MobiDB-lite"/>
    </source>
</evidence>
<feature type="region of interest" description="Disordered" evidence="11">
    <location>
        <begin position="194"/>
        <end position="214"/>
    </location>
</feature>
<evidence type="ECO:0000256" key="2">
    <source>
        <dbReference type="ARBA" id="ARBA00004586"/>
    </source>
</evidence>
<dbReference type="PANTHER" id="PTHR31650:SF1">
    <property type="entry name" value="WAX ESTER SYNTHASE_DIACYLGLYCEROL ACYLTRANSFERASE 4-RELATED"/>
    <property type="match status" value="1"/>
</dbReference>
<evidence type="ECO:0000256" key="9">
    <source>
        <dbReference type="ARBA" id="ARBA00047604"/>
    </source>
</evidence>
<evidence type="ECO:0000256" key="5">
    <source>
        <dbReference type="ARBA" id="ARBA00022679"/>
    </source>
</evidence>
<evidence type="ECO:0000256" key="1">
    <source>
        <dbReference type="ARBA" id="ARBA00004162"/>
    </source>
</evidence>
<dbReference type="Pfam" id="PF06974">
    <property type="entry name" value="WS_DGAT_C"/>
    <property type="match status" value="1"/>
</dbReference>
<evidence type="ECO:0000256" key="3">
    <source>
        <dbReference type="ARBA" id="ARBA00004771"/>
    </source>
</evidence>
<comment type="catalytic activity">
    <reaction evidence="10">
        <text>an acyl-CoA + a 1,2-diacyl-sn-glycerol = a triacyl-sn-glycerol + CoA</text>
        <dbReference type="Rhea" id="RHEA:10868"/>
        <dbReference type="ChEBI" id="CHEBI:17815"/>
        <dbReference type="ChEBI" id="CHEBI:57287"/>
        <dbReference type="ChEBI" id="CHEBI:58342"/>
        <dbReference type="ChEBI" id="CHEBI:64615"/>
        <dbReference type="EC" id="2.3.1.20"/>
    </reaction>
</comment>
<feature type="transmembrane region" description="Helical" evidence="12">
    <location>
        <begin position="225"/>
        <end position="253"/>
    </location>
</feature>
<evidence type="ECO:0000256" key="12">
    <source>
        <dbReference type="SAM" id="Phobius"/>
    </source>
</evidence>
<keyword evidence="6" id="KW-0256">Endoplasmic reticulum</keyword>
<keyword evidence="7" id="KW-0012">Acyltransferase</keyword>
<dbReference type="Pfam" id="PF03007">
    <property type="entry name" value="WS_DGAT_cat"/>
    <property type="match status" value="1"/>
</dbReference>
<keyword evidence="5" id="KW-0808">Transferase</keyword>
<name>A0AAV8HWK7_9POAL</name>
<evidence type="ECO:0000256" key="4">
    <source>
        <dbReference type="ARBA" id="ARBA00005189"/>
    </source>
</evidence>
<evidence type="ECO:0000256" key="8">
    <source>
        <dbReference type="ARBA" id="ARBA00024360"/>
    </source>
</evidence>
<dbReference type="GO" id="GO:0047196">
    <property type="term" value="F:long-chain-alcohol O-fatty-acyltransferase activity"/>
    <property type="evidence" value="ECO:0007669"/>
    <property type="project" value="UniProtKB-EC"/>
</dbReference>
<sequence length="515" mass="57666">MAASPDELHKRKRPPKINTEITAEKATAECKNEWDGEPVSPAGRLFHEPNFNCHVICIMGSDTPINVDTFIEGIQATIVKHPRFSSIPALNESDSKKVRRWRPVEVNVKDHIIIPSLSPDPTSPSSNDRLVEDYVSSLTVTTMDHSRPLWEFHIINIPTTESKATVVLRCHHSLGDGMSLTSLLLACTRRADDPTKLPSLPEPPRRSGPLYAQPRPGNDDGVGAFLLWIFSFIVLLWHTLVDMLLFVASSLFLRDTETPIKGHKGVEGEHTRKRFVHRTIRLEDIKTVKNAMGCTVNDVLLGVTSAALSRYLYRKHCDTKDEKKFPRNIRVRSTLLVNIRPTPGMHALAEMMESGKNGAKYGNHLGYMVLQFPIVIHEDPLDYVRQGKAIATRKKSSLEAVLTYFSADLIVKLFGIKFACTLTRRVLMNTTLSFSNLVGPIEQISFYGHPVAYIAPSVYGHPQALTVHYQSYMNTMKVVMAVDDSVIPDSHQLLDDFAESVTIIKNAAEKLSKKN</sequence>
<dbReference type="InterPro" id="IPR045034">
    <property type="entry name" value="O-acyltransferase_WSD1-like"/>
</dbReference>
<dbReference type="GO" id="GO:0004144">
    <property type="term" value="F:diacylglycerol O-acyltransferase activity"/>
    <property type="evidence" value="ECO:0007669"/>
    <property type="project" value="UniProtKB-EC"/>
</dbReference>
<keyword evidence="16" id="KW-1185">Reference proteome</keyword>
<dbReference type="PANTHER" id="PTHR31650">
    <property type="entry name" value="O-ACYLTRANSFERASE (WSD1-LIKE) FAMILY PROTEIN"/>
    <property type="match status" value="1"/>
</dbReference>
<dbReference type="SUPFAM" id="SSF52777">
    <property type="entry name" value="CoA-dependent acyltransferases"/>
    <property type="match status" value="1"/>
</dbReference>
<dbReference type="GO" id="GO:0005886">
    <property type="term" value="C:plasma membrane"/>
    <property type="evidence" value="ECO:0007669"/>
    <property type="project" value="UniProtKB-SubCell"/>
</dbReference>
<accession>A0AAV8HWK7</accession>
<evidence type="ECO:0000313" key="15">
    <source>
        <dbReference type="EMBL" id="KAJ4820587.1"/>
    </source>
</evidence>
<reference evidence="15" key="1">
    <citation type="submission" date="2022-08" db="EMBL/GenBank/DDBJ databases">
        <authorList>
            <person name="Marques A."/>
        </authorList>
    </citation>
    <scope>NUCLEOTIDE SEQUENCE</scope>
    <source>
        <strain evidence="15">RhyPub2mFocal</strain>
        <tissue evidence="15">Leaves</tissue>
    </source>
</reference>
<dbReference type="AlphaFoldDB" id="A0AAV8HWK7"/>
<comment type="pathway">
    <text evidence="3">Glycerolipid metabolism; triacylglycerol biosynthesis.</text>
</comment>
<dbReference type="Proteomes" id="UP001140206">
    <property type="component" value="Chromosome 1"/>
</dbReference>
<feature type="domain" description="O-acyltransferase WSD1-like N-terminal" evidence="13">
    <location>
        <begin position="66"/>
        <end position="299"/>
    </location>
</feature>
<evidence type="ECO:0000256" key="10">
    <source>
        <dbReference type="ARBA" id="ARBA00048109"/>
    </source>
</evidence>
<dbReference type="InterPro" id="IPR023213">
    <property type="entry name" value="CAT-like_dom_sf"/>
</dbReference>
<evidence type="ECO:0000256" key="7">
    <source>
        <dbReference type="ARBA" id="ARBA00023315"/>
    </source>
</evidence>
<comment type="pathway">
    <text evidence="4">Lipid metabolism.</text>
</comment>
<comment type="similarity">
    <text evidence="8">In the N-terminal section; belongs to the long-chain O-acyltransferase family.</text>
</comment>
<dbReference type="GO" id="GO:0019432">
    <property type="term" value="P:triglyceride biosynthetic process"/>
    <property type="evidence" value="ECO:0007669"/>
    <property type="project" value="TreeGrafter"/>
</dbReference>
<dbReference type="InterPro" id="IPR009721">
    <property type="entry name" value="O-acyltransferase_WSD1_C"/>
</dbReference>
<comment type="caution">
    <text evidence="15">The sequence shown here is derived from an EMBL/GenBank/DDBJ whole genome shotgun (WGS) entry which is preliminary data.</text>
</comment>
<keyword evidence="12" id="KW-0812">Transmembrane</keyword>
<keyword evidence="12" id="KW-1133">Transmembrane helix</keyword>
<feature type="domain" description="O-acyltransferase WSD1 C-terminal" evidence="14">
    <location>
        <begin position="362"/>
        <end position="505"/>
    </location>
</feature>
<comment type="catalytic activity">
    <reaction evidence="9">
        <text>a long chain fatty alcohol + a fatty acyl-CoA = a long-chain alcohol wax ester + CoA</text>
        <dbReference type="Rhea" id="RHEA:38443"/>
        <dbReference type="ChEBI" id="CHEBI:17135"/>
        <dbReference type="ChEBI" id="CHEBI:57287"/>
        <dbReference type="ChEBI" id="CHEBI:77636"/>
        <dbReference type="ChEBI" id="CHEBI:235323"/>
        <dbReference type="EC" id="2.3.1.75"/>
    </reaction>
</comment>
<evidence type="ECO:0000256" key="6">
    <source>
        <dbReference type="ARBA" id="ARBA00022824"/>
    </source>
</evidence>
<dbReference type="EMBL" id="JAMFTS010000001">
    <property type="protein sequence ID" value="KAJ4820587.1"/>
    <property type="molecule type" value="Genomic_DNA"/>
</dbReference>
<dbReference type="GO" id="GO:0005789">
    <property type="term" value="C:endoplasmic reticulum membrane"/>
    <property type="evidence" value="ECO:0007669"/>
    <property type="project" value="UniProtKB-SubCell"/>
</dbReference>
<gene>
    <name evidence="15" type="ORF">LUZ62_033153</name>
</gene>
<evidence type="ECO:0000259" key="14">
    <source>
        <dbReference type="Pfam" id="PF06974"/>
    </source>
</evidence>
<proteinExistence type="inferred from homology"/>
<dbReference type="Gene3D" id="3.30.559.10">
    <property type="entry name" value="Chloramphenicol acetyltransferase-like domain"/>
    <property type="match status" value="1"/>
</dbReference>